<name>A0A0C6FW90_9HYPH</name>
<reference evidence="7" key="2">
    <citation type="submission" date="2015-01" db="EMBL/GenBank/DDBJ databases">
        <title>Complete genome sequence of Methylobacterium aquaticum strain 22A.</title>
        <authorList>
            <person name="Tani A."/>
            <person name="Ogura Y."/>
            <person name="Hayashi T."/>
        </authorList>
    </citation>
    <scope>NUCLEOTIDE SEQUENCE [LARGE SCALE GENOMIC DNA]</scope>
    <source>
        <strain evidence="7">MA-22A</strain>
    </source>
</reference>
<dbReference type="PRINTS" id="PR00039">
    <property type="entry name" value="HTHLYSR"/>
</dbReference>
<sequence length="333" mass="35273">MIQSYRVSIGRRAVRRSILPLAAGAAAVELRHLRYFVAVAESLSFTAAAERLGVSQPPLSQQIRDLEAELGTPLLWRTSRSVALTPAGTAFLARARGILGEVEEACAEARAVGAGRTGTLDIGLTGSILAGPLGRLIRLFGERYPGVLVRLHEMPPGEQPAALHAQRIDLGFLRRPPEDPSLKVVRAWPEAVGVALPAGHRLAARAAIALADLRDEPFVSLRDSRFATDLWDACREAGFAPRPVQQVVESASLVNLVAAGLGVALVPESACAATRPDIAYRPLLGPAPTADVCALHRGPAGAVTENFLALMREALGPADGAAARRVSEIFPER</sequence>
<dbReference type="GO" id="GO:0003700">
    <property type="term" value="F:DNA-binding transcription factor activity"/>
    <property type="evidence" value="ECO:0007669"/>
    <property type="project" value="InterPro"/>
</dbReference>
<comment type="similarity">
    <text evidence="1">Belongs to the LysR transcriptional regulatory family.</text>
</comment>
<evidence type="ECO:0000256" key="4">
    <source>
        <dbReference type="ARBA" id="ARBA00023163"/>
    </source>
</evidence>
<proteinExistence type="inferred from homology"/>
<dbReference type="PANTHER" id="PTHR30346">
    <property type="entry name" value="TRANSCRIPTIONAL DUAL REGULATOR HCAR-RELATED"/>
    <property type="match status" value="1"/>
</dbReference>
<evidence type="ECO:0000256" key="2">
    <source>
        <dbReference type="ARBA" id="ARBA00023015"/>
    </source>
</evidence>
<evidence type="ECO:0000313" key="7">
    <source>
        <dbReference type="Proteomes" id="UP000061432"/>
    </source>
</evidence>
<dbReference type="InterPro" id="IPR000847">
    <property type="entry name" value="LysR_HTH_N"/>
</dbReference>
<dbReference type="InterPro" id="IPR005119">
    <property type="entry name" value="LysR_subst-bd"/>
</dbReference>
<dbReference type="SUPFAM" id="SSF46785">
    <property type="entry name" value="Winged helix' DNA-binding domain"/>
    <property type="match status" value="1"/>
</dbReference>
<dbReference type="EMBL" id="AP014704">
    <property type="protein sequence ID" value="BAQ47470.1"/>
    <property type="molecule type" value="Genomic_DNA"/>
</dbReference>
<keyword evidence="4" id="KW-0804">Transcription</keyword>
<dbReference type="Pfam" id="PF00126">
    <property type="entry name" value="HTH_1"/>
    <property type="match status" value="1"/>
</dbReference>
<dbReference type="Proteomes" id="UP000061432">
    <property type="component" value="Chromosome"/>
</dbReference>
<organism evidence="6 7">
    <name type="scientific">Methylobacterium aquaticum</name>
    <dbReference type="NCBI Taxonomy" id="270351"/>
    <lineage>
        <taxon>Bacteria</taxon>
        <taxon>Pseudomonadati</taxon>
        <taxon>Pseudomonadota</taxon>
        <taxon>Alphaproteobacteria</taxon>
        <taxon>Hyphomicrobiales</taxon>
        <taxon>Methylobacteriaceae</taxon>
        <taxon>Methylobacterium</taxon>
    </lineage>
</organism>
<dbReference type="GO" id="GO:0003677">
    <property type="term" value="F:DNA binding"/>
    <property type="evidence" value="ECO:0007669"/>
    <property type="project" value="UniProtKB-KW"/>
</dbReference>
<dbReference type="PANTHER" id="PTHR30346:SF0">
    <property type="entry name" value="HCA OPERON TRANSCRIPTIONAL ACTIVATOR HCAR"/>
    <property type="match status" value="1"/>
</dbReference>
<dbReference type="STRING" id="270351.Maq22A_c22430"/>
<dbReference type="FunFam" id="1.10.10.10:FF:000001">
    <property type="entry name" value="LysR family transcriptional regulator"/>
    <property type="match status" value="1"/>
</dbReference>
<evidence type="ECO:0000259" key="5">
    <source>
        <dbReference type="PROSITE" id="PS50931"/>
    </source>
</evidence>
<dbReference type="InterPro" id="IPR036390">
    <property type="entry name" value="WH_DNA-bd_sf"/>
</dbReference>
<dbReference type="AlphaFoldDB" id="A0A0C6FW90"/>
<dbReference type="Gene3D" id="1.10.10.10">
    <property type="entry name" value="Winged helix-like DNA-binding domain superfamily/Winged helix DNA-binding domain"/>
    <property type="match status" value="1"/>
</dbReference>
<dbReference type="SUPFAM" id="SSF53850">
    <property type="entry name" value="Periplasmic binding protein-like II"/>
    <property type="match status" value="1"/>
</dbReference>
<keyword evidence="3" id="KW-0238">DNA-binding</keyword>
<reference evidence="6 7" key="1">
    <citation type="journal article" date="2015" name="Genome Announc.">
        <title>Complete Genome Sequence of Methylobacterium aquaticum Strain 22A, Isolated from Racomitrium japonicum Moss.</title>
        <authorList>
            <person name="Tani A."/>
            <person name="Ogura Y."/>
            <person name="Hayashi T."/>
            <person name="Kimbara K."/>
        </authorList>
    </citation>
    <scope>NUCLEOTIDE SEQUENCE [LARGE SCALE GENOMIC DNA]</scope>
    <source>
        <strain evidence="6 7">MA-22A</strain>
    </source>
</reference>
<protein>
    <submittedName>
        <fullName evidence="6">Transcriptional regulator, LysR family</fullName>
    </submittedName>
</protein>
<dbReference type="KEGG" id="maqu:Maq22A_c22430"/>
<evidence type="ECO:0000256" key="1">
    <source>
        <dbReference type="ARBA" id="ARBA00009437"/>
    </source>
</evidence>
<dbReference type="PROSITE" id="PS50931">
    <property type="entry name" value="HTH_LYSR"/>
    <property type="match status" value="1"/>
</dbReference>
<dbReference type="Pfam" id="PF03466">
    <property type="entry name" value="LysR_substrate"/>
    <property type="match status" value="1"/>
</dbReference>
<dbReference type="GO" id="GO:0032993">
    <property type="term" value="C:protein-DNA complex"/>
    <property type="evidence" value="ECO:0007669"/>
    <property type="project" value="TreeGrafter"/>
</dbReference>
<accession>A0A0C6FW90</accession>
<feature type="domain" description="HTH lysR-type" evidence="5">
    <location>
        <begin position="28"/>
        <end position="85"/>
    </location>
</feature>
<dbReference type="Gene3D" id="3.40.190.10">
    <property type="entry name" value="Periplasmic binding protein-like II"/>
    <property type="match status" value="2"/>
</dbReference>
<dbReference type="InterPro" id="IPR036388">
    <property type="entry name" value="WH-like_DNA-bd_sf"/>
</dbReference>
<keyword evidence="2" id="KW-0805">Transcription regulation</keyword>
<dbReference type="PATRIC" id="fig|270351.10.peg.4329"/>
<evidence type="ECO:0000256" key="3">
    <source>
        <dbReference type="ARBA" id="ARBA00023125"/>
    </source>
</evidence>
<evidence type="ECO:0000313" key="6">
    <source>
        <dbReference type="EMBL" id="BAQ47470.1"/>
    </source>
</evidence>
<gene>
    <name evidence="6" type="primary">lysR</name>
    <name evidence="6" type="ORF">Maq22A_c22430</name>
</gene>